<dbReference type="GO" id="GO:1990246">
    <property type="term" value="C:uniplex complex"/>
    <property type="evidence" value="ECO:0007669"/>
    <property type="project" value="TreeGrafter"/>
</dbReference>
<organism evidence="4 5">
    <name type="scientific">Caerostris extrusa</name>
    <name type="common">Bark spider</name>
    <name type="synonym">Caerostris bankana</name>
    <dbReference type="NCBI Taxonomy" id="172846"/>
    <lineage>
        <taxon>Eukaryota</taxon>
        <taxon>Metazoa</taxon>
        <taxon>Ecdysozoa</taxon>
        <taxon>Arthropoda</taxon>
        <taxon>Chelicerata</taxon>
        <taxon>Arachnida</taxon>
        <taxon>Araneae</taxon>
        <taxon>Araneomorphae</taxon>
        <taxon>Entelegynae</taxon>
        <taxon>Araneoidea</taxon>
        <taxon>Araneidae</taxon>
        <taxon>Caerostris</taxon>
    </lineage>
</organism>
<name>A0AAV4M6T9_CAEEX</name>
<dbReference type="GO" id="GO:0051560">
    <property type="term" value="P:mitochondrial calcium ion homeostasis"/>
    <property type="evidence" value="ECO:0007669"/>
    <property type="project" value="TreeGrafter"/>
</dbReference>
<keyword evidence="5" id="KW-1185">Reference proteome</keyword>
<sequence>MLRRKDRSSSDEDADFDTVDTTLLIHLFGKKGNEDLSYDDFYRFMDNLQTEVLELEFTEFSRGMPTISEVDFARILLRYTLVHSSDYEAYIERVHERIPDEKGISFSQFKAFCQFLNNLDDFSIAMRMFTFANRPISQGYNNYTALLNCPLVVRIMHARTWPSLPSITCSTTPISQRSLDFLGPSTRTMSPDLRFRSDEGLVKIVSSSQLQKILIFPLCPQLF</sequence>
<comment type="subcellular location">
    <subcellularLocation>
        <location evidence="1">Mitochondrion inner membrane</location>
    </subcellularLocation>
</comment>
<dbReference type="EMBL" id="BPLR01019448">
    <property type="protein sequence ID" value="GIX67960.1"/>
    <property type="molecule type" value="Genomic_DNA"/>
</dbReference>
<evidence type="ECO:0000256" key="2">
    <source>
        <dbReference type="ARBA" id="ARBA00022737"/>
    </source>
</evidence>
<evidence type="ECO:0000313" key="5">
    <source>
        <dbReference type="Proteomes" id="UP001054945"/>
    </source>
</evidence>
<dbReference type="AlphaFoldDB" id="A0AAV4M6T9"/>
<dbReference type="InterPro" id="IPR039800">
    <property type="entry name" value="MICU1/2/3"/>
</dbReference>
<dbReference type="GO" id="GO:0005509">
    <property type="term" value="F:calcium ion binding"/>
    <property type="evidence" value="ECO:0007669"/>
    <property type="project" value="InterPro"/>
</dbReference>
<dbReference type="InterPro" id="IPR011992">
    <property type="entry name" value="EF-hand-dom_pair"/>
</dbReference>
<evidence type="ECO:0000256" key="1">
    <source>
        <dbReference type="ARBA" id="ARBA00004273"/>
    </source>
</evidence>
<dbReference type="PANTHER" id="PTHR12294:SF13">
    <property type="entry name" value="MITOCHONDRIAL CALCIUM UPTAKE 3, ISOFORM D"/>
    <property type="match status" value="1"/>
</dbReference>
<comment type="caution">
    <text evidence="4">The sequence shown here is derived from an EMBL/GenBank/DDBJ whole genome shotgun (WGS) entry which is preliminary data.</text>
</comment>
<proteinExistence type="predicted"/>
<evidence type="ECO:0000313" key="4">
    <source>
        <dbReference type="EMBL" id="GIX67960.1"/>
    </source>
</evidence>
<protein>
    <submittedName>
        <fullName evidence="4">Calcium uptake protein 3, mitochondrial</fullName>
    </submittedName>
</protein>
<gene>
    <name evidence="4" type="primary">MICU3</name>
    <name evidence="4" type="ORF">CEXT_628351</name>
</gene>
<dbReference type="GO" id="GO:0036444">
    <property type="term" value="P:calcium import into the mitochondrion"/>
    <property type="evidence" value="ECO:0007669"/>
    <property type="project" value="TreeGrafter"/>
</dbReference>
<accession>A0AAV4M6T9</accession>
<dbReference type="Proteomes" id="UP001054945">
    <property type="component" value="Unassembled WGS sequence"/>
</dbReference>
<reference evidence="4 5" key="1">
    <citation type="submission" date="2021-06" db="EMBL/GenBank/DDBJ databases">
        <title>Caerostris extrusa draft genome.</title>
        <authorList>
            <person name="Kono N."/>
            <person name="Arakawa K."/>
        </authorList>
    </citation>
    <scope>NUCLEOTIDE SEQUENCE [LARGE SCALE GENOMIC DNA]</scope>
</reference>
<keyword evidence="3" id="KW-0472">Membrane</keyword>
<dbReference type="SUPFAM" id="SSF47473">
    <property type="entry name" value="EF-hand"/>
    <property type="match status" value="1"/>
</dbReference>
<dbReference type="PANTHER" id="PTHR12294">
    <property type="entry name" value="EF HAND DOMAIN FAMILY A1,A2-RELATED"/>
    <property type="match status" value="1"/>
</dbReference>
<evidence type="ECO:0000256" key="3">
    <source>
        <dbReference type="ARBA" id="ARBA00023136"/>
    </source>
</evidence>
<keyword evidence="2" id="KW-0677">Repeat</keyword>